<dbReference type="AlphaFoldDB" id="A0A845MCW2"/>
<sequence length="242" mass="25782">MELAKSHLDIGLFTNNREKMLAFWQGKVGLAFDHLGKLGGGVHQLRHFLGDGPAGPILKINDSRNPLPAAPPSGYRELLIAREEVSVPQTLVDPDGNRLALVPPGYCGVGGIGMRMGVRSLAAFEDFYGRILGLPKVPVADGPVFACDDSVILAFHDSDASGDAVQFAQGYRYLTVQIFDADHEYETVLQRGGSGGMAPKTLGATVRYGFIRDPDGNWIELSQRATLTGSIASSKGATGENG</sequence>
<name>A0A845MCW2_9PROT</name>
<keyword evidence="3" id="KW-1185">Reference proteome</keyword>
<dbReference type="PROSITE" id="PS51819">
    <property type="entry name" value="VOC"/>
    <property type="match status" value="1"/>
</dbReference>
<proteinExistence type="predicted"/>
<evidence type="ECO:0000259" key="1">
    <source>
        <dbReference type="PROSITE" id="PS51819"/>
    </source>
</evidence>
<dbReference type="Proteomes" id="UP000445696">
    <property type="component" value="Unassembled WGS sequence"/>
</dbReference>
<dbReference type="SUPFAM" id="SSF54593">
    <property type="entry name" value="Glyoxalase/Bleomycin resistance protein/Dihydroxybiphenyl dioxygenase"/>
    <property type="match status" value="1"/>
</dbReference>
<organism evidence="2 3">
    <name type="scientific">Sneathiella chungangensis</name>
    <dbReference type="NCBI Taxonomy" id="1418234"/>
    <lineage>
        <taxon>Bacteria</taxon>
        <taxon>Pseudomonadati</taxon>
        <taxon>Pseudomonadota</taxon>
        <taxon>Alphaproteobacteria</taxon>
        <taxon>Sneathiellales</taxon>
        <taxon>Sneathiellaceae</taxon>
        <taxon>Sneathiella</taxon>
    </lineage>
</organism>
<dbReference type="InterPro" id="IPR029068">
    <property type="entry name" value="Glyas_Bleomycin-R_OHBP_Dase"/>
</dbReference>
<dbReference type="InterPro" id="IPR004360">
    <property type="entry name" value="Glyas_Fos-R_dOase_dom"/>
</dbReference>
<evidence type="ECO:0000313" key="2">
    <source>
        <dbReference type="EMBL" id="MZR21699.1"/>
    </source>
</evidence>
<dbReference type="OrthoDB" id="4725692at2"/>
<comment type="caution">
    <text evidence="2">The sequence shown here is derived from an EMBL/GenBank/DDBJ whole genome shotgun (WGS) entry which is preliminary data.</text>
</comment>
<evidence type="ECO:0000313" key="3">
    <source>
        <dbReference type="Proteomes" id="UP000445696"/>
    </source>
</evidence>
<dbReference type="RefSeq" id="WP_161338144.1">
    <property type="nucleotide sequence ID" value="NZ_JBHSDG010000001.1"/>
</dbReference>
<dbReference type="Gene3D" id="3.10.180.10">
    <property type="entry name" value="2,3-Dihydroxybiphenyl 1,2-Dioxygenase, domain 1"/>
    <property type="match status" value="1"/>
</dbReference>
<reference evidence="2 3" key="1">
    <citation type="journal article" date="2014" name="Int. J. Syst. Evol. Microbiol.">
        <title>Sneathiella chungangensis sp. nov., isolated from a marine sand, and emended description of the genus Sneathiella.</title>
        <authorList>
            <person name="Siamphan C."/>
            <person name="Kim H."/>
            <person name="Lee J.S."/>
            <person name="Kim W."/>
        </authorList>
    </citation>
    <scope>NUCLEOTIDE SEQUENCE [LARGE SCALE GENOMIC DNA]</scope>
    <source>
        <strain evidence="2 3">KCTC 32476</strain>
    </source>
</reference>
<dbReference type="CDD" id="cd06587">
    <property type="entry name" value="VOC"/>
    <property type="match status" value="1"/>
</dbReference>
<protein>
    <submittedName>
        <fullName evidence="2">VOC family protein</fullName>
    </submittedName>
</protein>
<gene>
    <name evidence="2" type="ORF">GQF03_05100</name>
</gene>
<dbReference type="InterPro" id="IPR037523">
    <property type="entry name" value="VOC_core"/>
</dbReference>
<dbReference type="Pfam" id="PF00903">
    <property type="entry name" value="Glyoxalase"/>
    <property type="match status" value="1"/>
</dbReference>
<feature type="domain" description="VOC" evidence="1">
    <location>
        <begin position="108"/>
        <end position="224"/>
    </location>
</feature>
<dbReference type="EMBL" id="WTVA01000002">
    <property type="protein sequence ID" value="MZR21699.1"/>
    <property type="molecule type" value="Genomic_DNA"/>
</dbReference>
<accession>A0A845MCW2</accession>